<evidence type="ECO:0000313" key="2">
    <source>
        <dbReference type="Proteomes" id="UP000283530"/>
    </source>
</evidence>
<keyword evidence="2" id="KW-1185">Reference proteome</keyword>
<comment type="caution">
    <text evidence="1">The sequence shown here is derived from an EMBL/GenBank/DDBJ whole genome shotgun (WGS) entry which is preliminary data.</text>
</comment>
<reference evidence="1 2" key="1">
    <citation type="journal article" date="2019" name="Nat. Plants">
        <title>Stout camphor tree genome fills gaps in understanding of flowering plant genome evolution.</title>
        <authorList>
            <person name="Chaw S.M."/>
            <person name="Liu Y.C."/>
            <person name="Wu Y.W."/>
            <person name="Wang H.Y."/>
            <person name="Lin C.I."/>
            <person name="Wu C.S."/>
            <person name="Ke H.M."/>
            <person name="Chang L.Y."/>
            <person name="Hsu C.Y."/>
            <person name="Yang H.T."/>
            <person name="Sudianto E."/>
            <person name="Hsu M.H."/>
            <person name="Wu K.P."/>
            <person name="Wang L.N."/>
            <person name="Leebens-Mack J.H."/>
            <person name="Tsai I.J."/>
        </authorList>
    </citation>
    <scope>NUCLEOTIDE SEQUENCE [LARGE SCALE GENOMIC DNA]</scope>
    <source>
        <strain evidence="2">cv. Chaw 1501</strain>
        <tissue evidence="1">Young leaves</tissue>
    </source>
</reference>
<dbReference type="Proteomes" id="UP000283530">
    <property type="component" value="Unassembled WGS sequence"/>
</dbReference>
<gene>
    <name evidence="1" type="ORF">CKAN_01366900</name>
</gene>
<proteinExistence type="predicted"/>
<sequence>MMTVLASASTIAAGYCFLMDRGRWMLACKKILVAGYWTVPV</sequence>
<accession>A0A3S3MJF9</accession>
<protein>
    <submittedName>
        <fullName evidence="1">Uncharacterized protein</fullName>
    </submittedName>
</protein>
<organism evidence="1 2">
    <name type="scientific">Cinnamomum micranthum f. kanehirae</name>
    <dbReference type="NCBI Taxonomy" id="337451"/>
    <lineage>
        <taxon>Eukaryota</taxon>
        <taxon>Viridiplantae</taxon>
        <taxon>Streptophyta</taxon>
        <taxon>Embryophyta</taxon>
        <taxon>Tracheophyta</taxon>
        <taxon>Spermatophyta</taxon>
        <taxon>Magnoliopsida</taxon>
        <taxon>Magnoliidae</taxon>
        <taxon>Laurales</taxon>
        <taxon>Lauraceae</taxon>
        <taxon>Cinnamomum</taxon>
    </lineage>
</organism>
<evidence type="ECO:0000313" key="1">
    <source>
        <dbReference type="EMBL" id="RWR84839.1"/>
    </source>
</evidence>
<name>A0A3S3MJF9_9MAGN</name>
<dbReference type="EMBL" id="QPKB01000005">
    <property type="protein sequence ID" value="RWR84839.1"/>
    <property type="molecule type" value="Genomic_DNA"/>
</dbReference>
<dbReference type="AlphaFoldDB" id="A0A3S3MJF9"/>